<gene>
    <name evidence="1" type="ORF">AMECASPLE_009400</name>
</gene>
<evidence type="ECO:0000313" key="1">
    <source>
        <dbReference type="EMBL" id="MEQ2298835.1"/>
    </source>
</evidence>
<sequence>MIYTVRLLQSLTPSTRRINHKGSLGKVAVHNCVFKAYLRKVKWKEKVCLMIAKQSPFKSLVTFKNHGLQLVSELQEPSHKQHLKCFTCAVAQSFFQIKQNLAFHLEIKVQESKRVYRHRIQVT</sequence>
<accession>A0ABV0YZL8</accession>
<comment type="caution">
    <text evidence="1">The sequence shown here is derived from an EMBL/GenBank/DDBJ whole genome shotgun (WGS) entry which is preliminary data.</text>
</comment>
<evidence type="ECO:0000313" key="2">
    <source>
        <dbReference type="Proteomes" id="UP001469553"/>
    </source>
</evidence>
<proteinExistence type="predicted"/>
<dbReference type="EMBL" id="JAHRIP010047549">
    <property type="protein sequence ID" value="MEQ2298835.1"/>
    <property type="molecule type" value="Genomic_DNA"/>
</dbReference>
<dbReference type="Proteomes" id="UP001469553">
    <property type="component" value="Unassembled WGS sequence"/>
</dbReference>
<reference evidence="1 2" key="1">
    <citation type="submission" date="2021-06" db="EMBL/GenBank/DDBJ databases">
        <authorList>
            <person name="Palmer J.M."/>
        </authorList>
    </citation>
    <scope>NUCLEOTIDE SEQUENCE [LARGE SCALE GENOMIC DNA]</scope>
    <source>
        <strain evidence="1 2">AS_MEX2019</strain>
        <tissue evidence="1">Muscle</tissue>
    </source>
</reference>
<organism evidence="1 2">
    <name type="scientific">Ameca splendens</name>
    <dbReference type="NCBI Taxonomy" id="208324"/>
    <lineage>
        <taxon>Eukaryota</taxon>
        <taxon>Metazoa</taxon>
        <taxon>Chordata</taxon>
        <taxon>Craniata</taxon>
        <taxon>Vertebrata</taxon>
        <taxon>Euteleostomi</taxon>
        <taxon>Actinopterygii</taxon>
        <taxon>Neopterygii</taxon>
        <taxon>Teleostei</taxon>
        <taxon>Neoteleostei</taxon>
        <taxon>Acanthomorphata</taxon>
        <taxon>Ovalentaria</taxon>
        <taxon>Atherinomorphae</taxon>
        <taxon>Cyprinodontiformes</taxon>
        <taxon>Goodeidae</taxon>
        <taxon>Ameca</taxon>
    </lineage>
</organism>
<name>A0ABV0YZL8_9TELE</name>
<protein>
    <submittedName>
        <fullName evidence="1">Uncharacterized protein</fullName>
    </submittedName>
</protein>
<keyword evidence="2" id="KW-1185">Reference proteome</keyword>